<feature type="compositionally biased region" description="Polar residues" evidence="1">
    <location>
        <begin position="476"/>
        <end position="499"/>
    </location>
</feature>
<dbReference type="InParanoid" id="S8EEU4"/>
<accession>S8EEU4</accession>
<feature type="compositionally biased region" description="Low complexity" evidence="1">
    <location>
        <begin position="610"/>
        <end position="629"/>
    </location>
</feature>
<feature type="region of interest" description="Disordered" evidence="1">
    <location>
        <begin position="217"/>
        <end position="294"/>
    </location>
</feature>
<feature type="compositionally biased region" description="Basic and acidic residues" evidence="1">
    <location>
        <begin position="557"/>
        <end position="566"/>
    </location>
</feature>
<gene>
    <name evidence="2" type="ORF">FOMPIDRAFT_1022649</name>
</gene>
<feature type="region of interest" description="Disordered" evidence="1">
    <location>
        <begin position="415"/>
        <end position="434"/>
    </location>
</feature>
<dbReference type="eggNOG" id="ENOG502SPZN">
    <property type="taxonomic scope" value="Eukaryota"/>
</dbReference>
<feature type="compositionally biased region" description="Low complexity" evidence="1">
    <location>
        <begin position="649"/>
        <end position="689"/>
    </location>
</feature>
<feature type="compositionally biased region" description="Basic and acidic residues" evidence="1">
    <location>
        <begin position="1"/>
        <end position="10"/>
    </location>
</feature>
<sequence>MALSPSDKDAASTQRPIESRRRAAGSSRGAPLGPRKAPEKPTRNRTIDTSSLSTSSTVRSASNANRSQALDSLDLHAQTRSSPAVAGPSKVHSTSQPVVSPLSNTFDMSFPTTGHGGSAGSLSLLSSKSHSHVAGMTLPARLGPGRNAHQFRKVSGTSTDGNLSDAGAHLDFKRLMSKPAVHTTSSSSAISLPSDSELSTSSRHFAQATALSFGLHPSQQDPLALKPPSRGSAAGAPSREPVQPTSQTASPCQPASSPQEKEPPKKPNVLRRRPSTTDAQNLTTRPVPSRRRMHSIDGLKTLITQDGVVQAGSTRKTAPASTAALTPAGQVALAYIQQEQRRSELEQLSGWNDRPTSISGGKEGHEVPRGVSLEIAEEEETTGPYYTVFGSGLSHVPANSPFVGELGTTTYVAGGGEPFKKTSKRTLPRKMSGSFKRVAEMVKGDREHLGRSLDETWRSYDVKPPRSPKPPCSADDQGSSHSPSRSNRTARNSSHSPRSMQDKEWPRGREKPGDDCPPRAGPSRLGYNKGMQSEREDEGVAGGKWWKLVKRISTGGLRDKYRERSRTSTPPPVPPLPLETPKSTETRTTFDTRGSPVKEMMADDHMSAKSSPLLRRSSGSGARPSTGSSQKAPLRHTVASRSSTGSKQPATPSVPRPSTTTRSSSPISSEPASSGFFPKSRSPRSSASSYGDEIPPVPTSHSAIVGHRIMSPNELGRLDTSSLSQKAPTKRKPVRTASEPTAELKPYTTSSADEKPHSLRPPPRRPGTHPRDACSQERSASPTLPSFSTEDCVNNFSPTALSPSTAPLSEFGSAPPRPKRSSRRMPASIEVPSFSAVVASGPHSARAPPTPRTPRPSVKTALDRFAPGRESTSTVNASSTAKASTPSLSSSPVSSSTSPSSVSSQRSPPVFRELESPRHAWTEQEKQDKWEALLERSARAGGTLHIGDTGLLSDNIRLSKFEL</sequence>
<dbReference type="Proteomes" id="UP000015241">
    <property type="component" value="Unassembled WGS sequence"/>
</dbReference>
<dbReference type="OrthoDB" id="3364707at2759"/>
<dbReference type="HOGENOM" id="CLU_317349_0_0_1"/>
<feature type="compositionally biased region" description="Low complexity" evidence="1">
    <location>
        <begin position="877"/>
        <end position="910"/>
    </location>
</feature>
<feature type="compositionally biased region" description="Polar residues" evidence="1">
    <location>
        <begin position="91"/>
        <end position="104"/>
    </location>
</feature>
<keyword evidence="3" id="KW-1185">Reference proteome</keyword>
<feature type="compositionally biased region" description="Polar residues" evidence="1">
    <location>
        <begin position="276"/>
        <end position="286"/>
    </location>
</feature>
<dbReference type="EMBL" id="KE504132">
    <property type="protein sequence ID" value="EPT03063.1"/>
    <property type="molecule type" value="Genomic_DNA"/>
</dbReference>
<dbReference type="AlphaFoldDB" id="S8EEU4"/>
<feature type="region of interest" description="Disordered" evidence="1">
    <location>
        <begin position="136"/>
        <end position="165"/>
    </location>
</feature>
<evidence type="ECO:0000313" key="2">
    <source>
        <dbReference type="EMBL" id="EPT03063.1"/>
    </source>
</evidence>
<organism evidence="2 3">
    <name type="scientific">Fomitopsis schrenkii</name>
    <name type="common">Brown rot fungus</name>
    <dbReference type="NCBI Taxonomy" id="2126942"/>
    <lineage>
        <taxon>Eukaryota</taxon>
        <taxon>Fungi</taxon>
        <taxon>Dikarya</taxon>
        <taxon>Basidiomycota</taxon>
        <taxon>Agaricomycotina</taxon>
        <taxon>Agaricomycetes</taxon>
        <taxon>Polyporales</taxon>
        <taxon>Fomitopsis</taxon>
    </lineage>
</organism>
<feature type="compositionally biased region" description="Basic and acidic residues" evidence="1">
    <location>
        <begin position="500"/>
        <end position="517"/>
    </location>
</feature>
<feature type="compositionally biased region" description="Low complexity" evidence="1">
    <location>
        <begin position="50"/>
        <end position="67"/>
    </location>
</feature>
<feature type="compositionally biased region" description="Basic and acidic residues" evidence="1">
    <location>
        <begin position="442"/>
        <end position="464"/>
    </location>
</feature>
<feature type="region of interest" description="Disordered" evidence="1">
    <location>
        <begin position="346"/>
        <end position="368"/>
    </location>
</feature>
<protein>
    <submittedName>
        <fullName evidence="2">Uncharacterized protein</fullName>
    </submittedName>
</protein>
<feature type="region of interest" description="Disordered" evidence="1">
    <location>
        <begin position="1"/>
        <end position="104"/>
    </location>
</feature>
<evidence type="ECO:0000256" key="1">
    <source>
        <dbReference type="SAM" id="MobiDB-lite"/>
    </source>
</evidence>
<reference evidence="2 3" key="1">
    <citation type="journal article" date="2012" name="Science">
        <title>The Paleozoic origin of enzymatic lignin decomposition reconstructed from 31 fungal genomes.</title>
        <authorList>
            <person name="Floudas D."/>
            <person name="Binder M."/>
            <person name="Riley R."/>
            <person name="Barry K."/>
            <person name="Blanchette R.A."/>
            <person name="Henrissat B."/>
            <person name="Martinez A.T."/>
            <person name="Otillar R."/>
            <person name="Spatafora J.W."/>
            <person name="Yadav J.S."/>
            <person name="Aerts A."/>
            <person name="Benoit I."/>
            <person name="Boyd A."/>
            <person name="Carlson A."/>
            <person name="Copeland A."/>
            <person name="Coutinho P.M."/>
            <person name="de Vries R.P."/>
            <person name="Ferreira P."/>
            <person name="Findley K."/>
            <person name="Foster B."/>
            <person name="Gaskell J."/>
            <person name="Glotzer D."/>
            <person name="Gorecki P."/>
            <person name="Heitman J."/>
            <person name="Hesse C."/>
            <person name="Hori C."/>
            <person name="Igarashi K."/>
            <person name="Jurgens J.A."/>
            <person name="Kallen N."/>
            <person name="Kersten P."/>
            <person name="Kohler A."/>
            <person name="Kuees U."/>
            <person name="Kumar T.K.A."/>
            <person name="Kuo A."/>
            <person name="LaButti K."/>
            <person name="Larrondo L.F."/>
            <person name="Lindquist E."/>
            <person name="Ling A."/>
            <person name="Lombard V."/>
            <person name="Lucas S."/>
            <person name="Lundell T."/>
            <person name="Martin R."/>
            <person name="McLaughlin D.J."/>
            <person name="Morgenstern I."/>
            <person name="Morin E."/>
            <person name="Murat C."/>
            <person name="Nagy L.G."/>
            <person name="Nolan M."/>
            <person name="Ohm R.A."/>
            <person name="Patyshakuliyeva A."/>
            <person name="Rokas A."/>
            <person name="Ruiz-Duenas F.J."/>
            <person name="Sabat G."/>
            <person name="Salamov A."/>
            <person name="Samejima M."/>
            <person name="Schmutz J."/>
            <person name="Slot J.C."/>
            <person name="St John F."/>
            <person name="Stenlid J."/>
            <person name="Sun H."/>
            <person name="Sun S."/>
            <person name="Syed K."/>
            <person name="Tsang A."/>
            <person name="Wiebenga A."/>
            <person name="Young D."/>
            <person name="Pisabarro A."/>
            <person name="Eastwood D.C."/>
            <person name="Martin F."/>
            <person name="Cullen D."/>
            <person name="Grigoriev I.V."/>
            <person name="Hibbett D.S."/>
        </authorList>
    </citation>
    <scope>NUCLEOTIDE SEQUENCE</scope>
    <source>
        <strain evidence="3">FP-58527</strain>
    </source>
</reference>
<feature type="compositionally biased region" description="Pro residues" evidence="1">
    <location>
        <begin position="569"/>
        <end position="578"/>
    </location>
</feature>
<name>S8EEU4_FOMSC</name>
<feature type="compositionally biased region" description="Polar residues" evidence="1">
    <location>
        <begin position="639"/>
        <end position="648"/>
    </location>
</feature>
<feature type="region of interest" description="Disordered" evidence="1">
    <location>
        <begin position="442"/>
        <end position="926"/>
    </location>
</feature>
<feature type="compositionally biased region" description="Basic and acidic residues" evidence="1">
    <location>
        <begin position="912"/>
        <end position="926"/>
    </location>
</feature>
<feature type="compositionally biased region" description="Polar residues" evidence="1">
    <location>
        <begin position="776"/>
        <end position="807"/>
    </location>
</feature>
<proteinExistence type="predicted"/>
<feature type="compositionally biased region" description="Basic and acidic residues" evidence="1">
    <location>
        <begin position="36"/>
        <end position="46"/>
    </location>
</feature>
<evidence type="ECO:0000313" key="3">
    <source>
        <dbReference type="Proteomes" id="UP000015241"/>
    </source>
</evidence>